<evidence type="ECO:0000313" key="1">
    <source>
        <dbReference type="EMBL" id="KJX99825.1"/>
    </source>
</evidence>
<dbReference type="PANTHER" id="PTHR47791:SF1">
    <property type="entry name" value="ENDO MANNANASE, GH76 FAMILY (EUROFUNG)"/>
    <property type="match status" value="1"/>
</dbReference>
<dbReference type="InterPro" id="IPR005198">
    <property type="entry name" value="Glyco_hydro_76"/>
</dbReference>
<comment type="caution">
    <text evidence="1">The sequence shown here is derived from an EMBL/GenBank/DDBJ whole genome shotgun (WGS) entry which is preliminary data.</text>
</comment>
<evidence type="ECO:0000313" key="2">
    <source>
        <dbReference type="Proteomes" id="UP000033647"/>
    </source>
</evidence>
<gene>
    <name evidence="1" type="ORF">TI39_contig350g00037</name>
</gene>
<dbReference type="SUPFAM" id="SSF48208">
    <property type="entry name" value="Six-hairpin glycosidases"/>
    <property type="match status" value="1"/>
</dbReference>
<dbReference type="GO" id="GO:0016787">
    <property type="term" value="F:hydrolase activity"/>
    <property type="evidence" value="ECO:0007669"/>
    <property type="project" value="UniProtKB-KW"/>
</dbReference>
<protein>
    <submittedName>
        <fullName evidence="1">Glycosyl hydrolase family protein</fullName>
    </submittedName>
</protein>
<dbReference type="PANTHER" id="PTHR47791">
    <property type="entry name" value="MEIOTICALLY UP-REGULATED GENE 191 PROTEIN"/>
    <property type="match status" value="1"/>
</dbReference>
<keyword evidence="2" id="KW-1185">Reference proteome</keyword>
<proteinExistence type="predicted"/>
<dbReference type="STRING" id="1047168.A0A0F4GUD4"/>
<dbReference type="InterPro" id="IPR053169">
    <property type="entry name" value="MUG_Protein"/>
</dbReference>
<name>A0A0F4GUD4_9PEZI</name>
<dbReference type="OrthoDB" id="9984024at2759"/>
<dbReference type="Proteomes" id="UP000033647">
    <property type="component" value="Unassembled WGS sequence"/>
</dbReference>
<sequence>MVNIRTLRSTSVALLPIPALATSKVDYLHRTLNATDVLNKQYYNHTSGLWQNFWWNSGAILSTIGDVALLCPDFKATAKDIFSNTLLGAKASNNGSFLNEYYDDEGWWAMGWIKAYDITGEVQYLHEAQSIHLDLLTSLTTHCHNGGNWWSKTRDSLPSISAQLYLAVTASLANRVSAFPRLPTTTNVPDYTALALSQADWLLSCGMRNENGTFNDGLSLSTCAPIGPVYSYNQGVILGALVELAHLTSNETYLDLATSIARAGIAALATPHGGILTEIDSEEGMDPTGAHFKGVFVRNLGYLNSKLGGVREFEHFLRENADSVWSEARDHQGSIGSFWQGPVMSLSASSQGSGIDCLVAAAGVKGRVVVHGGSR</sequence>
<organism evidence="1 2">
    <name type="scientific">Zymoseptoria brevis</name>
    <dbReference type="NCBI Taxonomy" id="1047168"/>
    <lineage>
        <taxon>Eukaryota</taxon>
        <taxon>Fungi</taxon>
        <taxon>Dikarya</taxon>
        <taxon>Ascomycota</taxon>
        <taxon>Pezizomycotina</taxon>
        <taxon>Dothideomycetes</taxon>
        <taxon>Dothideomycetidae</taxon>
        <taxon>Mycosphaerellales</taxon>
        <taxon>Mycosphaerellaceae</taxon>
        <taxon>Zymoseptoria</taxon>
    </lineage>
</organism>
<dbReference type="Gene3D" id="1.50.10.20">
    <property type="match status" value="1"/>
</dbReference>
<reference evidence="1 2" key="1">
    <citation type="submission" date="2015-03" db="EMBL/GenBank/DDBJ databases">
        <title>RNA-seq based gene annotation and comparative genomics of four Zymoseptoria species reveal species-specific pathogenicity related genes and transposable element activity.</title>
        <authorList>
            <person name="Grandaubert J."/>
            <person name="Bhattacharyya A."/>
            <person name="Stukenbrock E.H."/>
        </authorList>
    </citation>
    <scope>NUCLEOTIDE SEQUENCE [LARGE SCALE GENOMIC DNA]</scope>
    <source>
        <strain evidence="1 2">Zb18110</strain>
    </source>
</reference>
<accession>A0A0F4GUD4</accession>
<keyword evidence="1" id="KW-0378">Hydrolase</keyword>
<dbReference type="InterPro" id="IPR008928">
    <property type="entry name" value="6-hairpin_glycosidase_sf"/>
</dbReference>
<dbReference type="AlphaFoldDB" id="A0A0F4GUD4"/>
<dbReference type="Pfam" id="PF03663">
    <property type="entry name" value="Glyco_hydro_76"/>
    <property type="match status" value="1"/>
</dbReference>
<dbReference type="GO" id="GO:0005975">
    <property type="term" value="P:carbohydrate metabolic process"/>
    <property type="evidence" value="ECO:0007669"/>
    <property type="project" value="InterPro"/>
</dbReference>
<dbReference type="EMBL" id="LAFY01000342">
    <property type="protein sequence ID" value="KJX99825.1"/>
    <property type="molecule type" value="Genomic_DNA"/>
</dbReference>